<evidence type="ECO:0000256" key="1">
    <source>
        <dbReference type="ARBA" id="ARBA00004651"/>
    </source>
</evidence>
<evidence type="ECO:0000256" key="9">
    <source>
        <dbReference type="SAM" id="Phobius"/>
    </source>
</evidence>
<comment type="subcellular location">
    <subcellularLocation>
        <location evidence="1">Cell membrane</location>
        <topology evidence="1">Multi-pass membrane protein</topology>
    </subcellularLocation>
</comment>
<evidence type="ECO:0000313" key="10">
    <source>
        <dbReference type="EMBL" id="KUL98423.1"/>
    </source>
</evidence>
<gene>
    <name evidence="10" type="ORF">RO03_02515</name>
</gene>
<keyword evidence="8 9" id="KW-0472">Membrane</keyword>
<reference evidence="10 11" key="1">
    <citation type="submission" date="2015-10" db="EMBL/GenBank/DDBJ databases">
        <authorList>
            <person name="Gilbert D.G."/>
        </authorList>
    </citation>
    <scope>NUCLEOTIDE SEQUENCE [LARGE SCALE GENOMIC DNA]</scope>
    <source>
        <strain evidence="10 11">ChDC F311</strain>
    </source>
</reference>
<dbReference type="GO" id="GO:0005886">
    <property type="term" value="C:plasma membrane"/>
    <property type="evidence" value="ECO:0007669"/>
    <property type="project" value="UniProtKB-SubCell"/>
</dbReference>
<keyword evidence="3" id="KW-1003">Cell membrane</keyword>
<proteinExistence type="predicted"/>
<dbReference type="GO" id="GO:0009401">
    <property type="term" value="P:phosphoenolpyruvate-dependent sugar phosphotransferase system"/>
    <property type="evidence" value="ECO:0007669"/>
    <property type="project" value="UniProtKB-KW"/>
</dbReference>
<dbReference type="InterPro" id="IPR004700">
    <property type="entry name" value="PTS_IIC_man"/>
</dbReference>
<evidence type="ECO:0000256" key="5">
    <source>
        <dbReference type="ARBA" id="ARBA00022683"/>
    </source>
</evidence>
<organism evidence="10 11">
    <name type="scientific">Fusobacterium nucleatum subsp. nucleatum</name>
    <dbReference type="NCBI Taxonomy" id="76856"/>
    <lineage>
        <taxon>Bacteria</taxon>
        <taxon>Fusobacteriati</taxon>
        <taxon>Fusobacteriota</taxon>
        <taxon>Fusobacteriia</taxon>
        <taxon>Fusobacteriales</taxon>
        <taxon>Fusobacteriaceae</taxon>
        <taxon>Fusobacterium</taxon>
    </lineage>
</organism>
<keyword evidence="7 9" id="KW-1133">Transmembrane helix</keyword>
<evidence type="ECO:0000256" key="6">
    <source>
        <dbReference type="ARBA" id="ARBA00022692"/>
    </source>
</evidence>
<dbReference type="Proteomes" id="UP000054800">
    <property type="component" value="Unassembled WGS sequence"/>
</dbReference>
<accession>A0A0M3UWH3</accession>
<protein>
    <submittedName>
        <fullName evidence="10">PTS sugar transporter</fullName>
    </submittedName>
</protein>
<feature type="transmembrane region" description="Helical" evidence="9">
    <location>
        <begin position="138"/>
        <end position="158"/>
    </location>
</feature>
<feature type="transmembrane region" description="Helical" evidence="9">
    <location>
        <begin position="94"/>
        <end position="117"/>
    </location>
</feature>
<dbReference type="EMBL" id="LMVH01000001">
    <property type="protein sequence ID" value="KUL98423.1"/>
    <property type="molecule type" value="Genomic_DNA"/>
</dbReference>
<feature type="transmembrane region" description="Helical" evidence="9">
    <location>
        <begin position="178"/>
        <end position="198"/>
    </location>
</feature>
<keyword evidence="6 9" id="KW-0812">Transmembrane</keyword>
<sequence length="259" mass="27310">MLQALLLGLIAFVAQSEFALGTSLISRPIVTGLFTGLVMGDIKAGLIMGATLELAFIGSFSIGGSIPPDVVTGGILGVAFSIASKTGIETVLLLALPIATFTLILKNVYLGLLIPMLSHKADIYAEEGNTKGIERMQILSGLGLSFMLAAIVFFSYLLGSNVISSILNAIPDFIQRGLAVATGIIPALGFAMLAKLLINKTVIPYLFLGFAIAIYSQIPLTGIAIMGAILSVIIVNITNGIELRYKTKNQSEVENDEDF</sequence>
<dbReference type="InterPro" id="IPR050303">
    <property type="entry name" value="GatZ_KbaZ_carbometab"/>
</dbReference>
<dbReference type="PROSITE" id="PS51106">
    <property type="entry name" value="PTS_EIIC_TYPE_4"/>
    <property type="match status" value="1"/>
</dbReference>
<dbReference type="RefSeq" id="WP_005902006.1">
    <property type="nucleotide sequence ID" value="NZ_LMVH01000001.1"/>
</dbReference>
<evidence type="ECO:0000256" key="8">
    <source>
        <dbReference type="ARBA" id="ARBA00023136"/>
    </source>
</evidence>
<evidence type="ECO:0000256" key="4">
    <source>
        <dbReference type="ARBA" id="ARBA00022597"/>
    </source>
</evidence>
<evidence type="ECO:0000256" key="3">
    <source>
        <dbReference type="ARBA" id="ARBA00022475"/>
    </source>
</evidence>
<keyword evidence="2" id="KW-0813">Transport</keyword>
<evidence type="ECO:0000256" key="2">
    <source>
        <dbReference type="ARBA" id="ARBA00022448"/>
    </source>
</evidence>
<evidence type="ECO:0000256" key="7">
    <source>
        <dbReference type="ARBA" id="ARBA00022989"/>
    </source>
</evidence>
<dbReference type="PANTHER" id="PTHR32502:SF8">
    <property type="entry name" value="N-ACETYLGALACTOSAMINE PERMEASE IIC COMPONENT 1"/>
    <property type="match status" value="1"/>
</dbReference>
<dbReference type="OrthoDB" id="9815089at2"/>
<dbReference type="PATRIC" id="fig|76856.3.peg.230"/>
<dbReference type="PANTHER" id="PTHR32502">
    <property type="entry name" value="N-ACETYLGALACTOSAMINE PERMEASE II COMPONENT-RELATED"/>
    <property type="match status" value="1"/>
</dbReference>
<dbReference type="Pfam" id="PF03609">
    <property type="entry name" value="EII-Sor"/>
    <property type="match status" value="1"/>
</dbReference>
<keyword evidence="5" id="KW-0598">Phosphotransferase system</keyword>
<feature type="transmembrane region" description="Helical" evidence="9">
    <location>
        <begin position="205"/>
        <end position="235"/>
    </location>
</feature>
<keyword evidence="4 10" id="KW-0762">Sugar transport</keyword>
<evidence type="ECO:0000313" key="11">
    <source>
        <dbReference type="Proteomes" id="UP000054800"/>
    </source>
</evidence>
<dbReference type="AlphaFoldDB" id="A0A0M3UWH3"/>
<feature type="transmembrane region" description="Helical" evidence="9">
    <location>
        <begin position="70"/>
        <end position="88"/>
    </location>
</feature>
<comment type="caution">
    <text evidence="10">The sequence shown here is derived from an EMBL/GenBank/DDBJ whole genome shotgun (WGS) entry which is preliminary data.</text>
</comment>
<name>A0A0M3UWH3_FUSNC</name>